<dbReference type="InterPro" id="IPR014710">
    <property type="entry name" value="RmlC-like_jellyroll"/>
</dbReference>
<dbReference type="InterPro" id="IPR011051">
    <property type="entry name" value="RmlC_Cupin_sf"/>
</dbReference>
<accession>A0A0C3BYE7</accession>
<protein>
    <recommendedName>
        <fullName evidence="1">Cupin type-2 domain-containing protein</fullName>
    </recommendedName>
</protein>
<keyword evidence="3" id="KW-1185">Reference proteome</keyword>
<dbReference type="SUPFAM" id="SSF51182">
    <property type="entry name" value="RmlC-like cupins"/>
    <property type="match status" value="1"/>
</dbReference>
<sequence length="128" mass="14020">MSNTNKPIDLAHSLSLFNDLWSPKRVATLNDYDIKIAKVSDSFVWHSHKDTDELFLVLSGTLTIQFHPGDGGNVVLGPNQLFIVPKGVEHCPRTENGEEVSILLVEPKGVVNTGEVTDAKLTNAVKDI</sequence>
<dbReference type="Proteomes" id="UP000054166">
    <property type="component" value="Unassembled WGS sequence"/>
</dbReference>
<dbReference type="PANTHER" id="PTHR36114:SF1">
    <property type="entry name" value="16.7 KDA PROTEIN IN WHIE LOCUS"/>
    <property type="match status" value="1"/>
</dbReference>
<feature type="domain" description="Cupin type-2" evidence="1">
    <location>
        <begin position="41"/>
        <end position="105"/>
    </location>
</feature>
<dbReference type="HOGENOM" id="CLU_131430_1_0_1"/>
<dbReference type="PANTHER" id="PTHR36114">
    <property type="entry name" value="16.7 KDA PROTEIN IN WHIE LOCUS"/>
    <property type="match status" value="1"/>
</dbReference>
<dbReference type="InterPro" id="IPR052044">
    <property type="entry name" value="PKS_Associated_Protein"/>
</dbReference>
<dbReference type="EMBL" id="KN832994">
    <property type="protein sequence ID" value="KIM82407.1"/>
    <property type="molecule type" value="Genomic_DNA"/>
</dbReference>
<evidence type="ECO:0000313" key="2">
    <source>
        <dbReference type="EMBL" id="KIM82407.1"/>
    </source>
</evidence>
<evidence type="ECO:0000259" key="1">
    <source>
        <dbReference type="Pfam" id="PF07883"/>
    </source>
</evidence>
<dbReference type="AlphaFoldDB" id="A0A0C3BYE7"/>
<gene>
    <name evidence="2" type="ORF">PILCRDRAFT_820240</name>
</gene>
<reference evidence="2 3" key="1">
    <citation type="submission" date="2014-04" db="EMBL/GenBank/DDBJ databases">
        <authorList>
            <consortium name="DOE Joint Genome Institute"/>
            <person name="Kuo A."/>
            <person name="Tarkka M."/>
            <person name="Buscot F."/>
            <person name="Kohler A."/>
            <person name="Nagy L.G."/>
            <person name="Floudas D."/>
            <person name="Copeland A."/>
            <person name="Barry K.W."/>
            <person name="Cichocki N."/>
            <person name="Veneault-Fourrey C."/>
            <person name="LaButti K."/>
            <person name="Lindquist E.A."/>
            <person name="Lipzen A."/>
            <person name="Lundell T."/>
            <person name="Morin E."/>
            <person name="Murat C."/>
            <person name="Sun H."/>
            <person name="Tunlid A."/>
            <person name="Henrissat B."/>
            <person name="Grigoriev I.V."/>
            <person name="Hibbett D.S."/>
            <person name="Martin F."/>
            <person name="Nordberg H.P."/>
            <person name="Cantor M.N."/>
            <person name="Hua S.X."/>
        </authorList>
    </citation>
    <scope>NUCLEOTIDE SEQUENCE [LARGE SCALE GENOMIC DNA]</scope>
    <source>
        <strain evidence="2 3">F 1598</strain>
    </source>
</reference>
<name>A0A0C3BYE7_PILCF</name>
<dbReference type="STRING" id="765440.A0A0C3BYE7"/>
<organism evidence="2 3">
    <name type="scientific">Piloderma croceum (strain F 1598)</name>
    <dbReference type="NCBI Taxonomy" id="765440"/>
    <lineage>
        <taxon>Eukaryota</taxon>
        <taxon>Fungi</taxon>
        <taxon>Dikarya</taxon>
        <taxon>Basidiomycota</taxon>
        <taxon>Agaricomycotina</taxon>
        <taxon>Agaricomycetes</taxon>
        <taxon>Agaricomycetidae</taxon>
        <taxon>Atheliales</taxon>
        <taxon>Atheliaceae</taxon>
        <taxon>Piloderma</taxon>
    </lineage>
</organism>
<dbReference type="InterPro" id="IPR013096">
    <property type="entry name" value="Cupin_2"/>
</dbReference>
<proteinExistence type="predicted"/>
<dbReference type="InParanoid" id="A0A0C3BYE7"/>
<dbReference type="Pfam" id="PF07883">
    <property type="entry name" value="Cupin_2"/>
    <property type="match status" value="1"/>
</dbReference>
<dbReference type="OrthoDB" id="204928at2759"/>
<dbReference type="Gene3D" id="2.60.120.10">
    <property type="entry name" value="Jelly Rolls"/>
    <property type="match status" value="1"/>
</dbReference>
<dbReference type="CDD" id="cd02226">
    <property type="entry name" value="cupin_YdbB-like"/>
    <property type="match status" value="1"/>
</dbReference>
<evidence type="ECO:0000313" key="3">
    <source>
        <dbReference type="Proteomes" id="UP000054166"/>
    </source>
</evidence>
<reference evidence="3" key="2">
    <citation type="submission" date="2015-01" db="EMBL/GenBank/DDBJ databases">
        <title>Evolutionary Origins and Diversification of the Mycorrhizal Mutualists.</title>
        <authorList>
            <consortium name="DOE Joint Genome Institute"/>
            <consortium name="Mycorrhizal Genomics Consortium"/>
            <person name="Kohler A."/>
            <person name="Kuo A."/>
            <person name="Nagy L.G."/>
            <person name="Floudas D."/>
            <person name="Copeland A."/>
            <person name="Barry K.W."/>
            <person name="Cichocki N."/>
            <person name="Veneault-Fourrey C."/>
            <person name="LaButti K."/>
            <person name="Lindquist E.A."/>
            <person name="Lipzen A."/>
            <person name="Lundell T."/>
            <person name="Morin E."/>
            <person name="Murat C."/>
            <person name="Riley R."/>
            <person name="Ohm R."/>
            <person name="Sun H."/>
            <person name="Tunlid A."/>
            <person name="Henrissat B."/>
            <person name="Grigoriev I.V."/>
            <person name="Hibbett D.S."/>
            <person name="Martin F."/>
        </authorList>
    </citation>
    <scope>NUCLEOTIDE SEQUENCE [LARGE SCALE GENOMIC DNA]</scope>
    <source>
        <strain evidence="3">F 1598</strain>
    </source>
</reference>